<dbReference type="AlphaFoldDB" id="A0A9P5SAH3"/>
<name>A0A9P5SAH3_9FUNG</name>
<dbReference type="Proteomes" id="UP000696485">
    <property type="component" value="Unassembled WGS sequence"/>
</dbReference>
<protein>
    <submittedName>
        <fullName evidence="2">Uncharacterized protein</fullName>
    </submittedName>
</protein>
<feature type="region of interest" description="Disordered" evidence="1">
    <location>
        <begin position="44"/>
        <end position="72"/>
    </location>
</feature>
<evidence type="ECO:0000313" key="3">
    <source>
        <dbReference type="Proteomes" id="UP000696485"/>
    </source>
</evidence>
<reference evidence="2" key="1">
    <citation type="journal article" date="2020" name="Fungal Divers.">
        <title>Resolving the Mortierellaceae phylogeny through synthesis of multi-gene phylogenetics and phylogenomics.</title>
        <authorList>
            <person name="Vandepol N."/>
            <person name="Liber J."/>
            <person name="Desiro A."/>
            <person name="Na H."/>
            <person name="Kennedy M."/>
            <person name="Barry K."/>
            <person name="Grigoriev I.V."/>
            <person name="Miller A.N."/>
            <person name="O'Donnell K."/>
            <person name="Stajich J.E."/>
            <person name="Bonito G."/>
        </authorList>
    </citation>
    <scope>NUCLEOTIDE SEQUENCE</scope>
    <source>
        <strain evidence="2">NVP1</strain>
    </source>
</reference>
<accession>A0A9P5SAH3</accession>
<keyword evidence="3" id="KW-1185">Reference proteome</keyword>
<proteinExistence type="predicted"/>
<organism evidence="2 3">
    <name type="scientific">Podila minutissima</name>
    <dbReference type="NCBI Taxonomy" id="64525"/>
    <lineage>
        <taxon>Eukaryota</taxon>
        <taxon>Fungi</taxon>
        <taxon>Fungi incertae sedis</taxon>
        <taxon>Mucoromycota</taxon>
        <taxon>Mortierellomycotina</taxon>
        <taxon>Mortierellomycetes</taxon>
        <taxon>Mortierellales</taxon>
        <taxon>Mortierellaceae</taxon>
        <taxon>Podila</taxon>
    </lineage>
</organism>
<evidence type="ECO:0000313" key="2">
    <source>
        <dbReference type="EMBL" id="KAF9323686.1"/>
    </source>
</evidence>
<sequence length="180" mass="19088">MVTTTSTAGNPVFPPKSASCQQCQAHYPKLVECNQVANRTLATLPRLPPPTSTDDEAFVHGLNQPRPSDKSSSDITVIMPFLQCICPDQGVLGLKSCLTCFKLSSQASNNFLQELVLQNVTTSLRAYMNLCLETGNETFVPPPGHKGASASQNSISSSLTAPSWTAFSVVLCLVGLGLGS</sequence>
<comment type="caution">
    <text evidence="2">The sequence shown here is derived from an EMBL/GenBank/DDBJ whole genome shotgun (WGS) entry which is preliminary data.</text>
</comment>
<gene>
    <name evidence="2" type="ORF">BG006_001238</name>
</gene>
<evidence type="ECO:0000256" key="1">
    <source>
        <dbReference type="SAM" id="MobiDB-lite"/>
    </source>
</evidence>
<dbReference type="EMBL" id="JAAAUY010001235">
    <property type="protein sequence ID" value="KAF9323686.1"/>
    <property type="molecule type" value="Genomic_DNA"/>
</dbReference>